<protein>
    <recommendedName>
        <fullName evidence="1">EcxA zinc-binding domain-containing protein</fullName>
    </recommendedName>
</protein>
<dbReference type="PANTHER" id="PTHR38478">
    <property type="entry name" value="PEPTIDASE M1A AND M12B"/>
    <property type="match status" value="1"/>
</dbReference>
<evidence type="ECO:0000313" key="3">
    <source>
        <dbReference type="Proteomes" id="UP000198862"/>
    </source>
</evidence>
<name>A0A1I1PZR8_9GAMM</name>
<reference evidence="2 3" key="1">
    <citation type="submission" date="2016-10" db="EMBL/GenBank/DDBJ databases">
        <authorList>
            <person name="de Groot N.N."/>
        </authorList>
    </citation>
    <scope>NUCLEOTIDE SEQUENCE [LARGE SCALE GENOMIC DNA]</scope>
    <source>
        <strain evidence="2 3">DSM 6059</strain>
    </source>
</reference>
<evidence type="ECO:0000313" key="2">
    <source>
        <dbReference type="EMBL" id="SFD15162.1"/>
    </source>
</evidence>
<dbReference type="AlphaFoldDB" id="A0A1I1PZR8"/>
<dbReference type="Proteomes" id="UP000198862">
    <property type="component" value="Unassembled WGS sequence"/>
</dbReference>
<proteinExistence type="predicted"/>
<feature type="domain" description="EcxA zinc-binding" evidence="1">
    <location>
        <begin position="3"/>
        <end position="190"/>
    </location>
</feature>
<dbReference type="STRING" id="1123010.SAMN02745724_03681"/>
<dbReference type="Pfam" id="PF16313">
    <property type="entry name" value="DUF4953"/>
    <property type="match status" value="1"/>
</dbReference>
<dbReference type="InterPro" id="IPR032534">
    <property type="entry name" value="EcxA_zinc-bd"/>
</dbReference>
<keyword evidence="3" id="KW-1185">Reference proteome</keyword>
<accession>A0A1I1PZR8</accession>
<organism evidence="2 3">
    <name type="scientific">Pseudoalteromonas denitrificans DSM 6059</name>
    <dbReference type="NCBI Taxonomy" id="1123010"/>
    <lineage>
        <taxon>Bacteria</taxon>
        <taxon>Pseudomonadati</taxon>
        <taxon>Pseudomonadota</taxon>
        <taxon>Gammaproteobacteria</taxon>
        <taxon>Alteromonadales</taxon>
        <taxon>Pseudoalteromonadaceae</taxon>
        <taxon>Pseudoalteromonas</taxon>
    </lineage>
</organism>
<sequence length="193" mass="21882">MIGDMSSNPVAYATDRMALINHTFDELKQKSLTDGNSYQQLLISTNVLYGQYKRQAEIISRQIGGVYVERHFINNNSANRQTKIQPYTPVPKATQKAAMDALAQYVFAPDTLAAIKPLYTHLQHQRRGFSHYGKNEDPKAHKMVLNVQVSVLNQLLHANVLQRISDTSLYGNEYDLTTYMKDLTAAIFIDEKS</sequence>
<dbReference type="PANTHER" id="PTHR38478:SF1">
    <property type="entry name" value="ZINC DEPENDENT METALLOPROTEASE DOMAIN LIPOPROTEIN"/>
    <property type="match status" value="1"/>
</dbReference>
<evidence type="ECO:0000259" key="1">
    <source>
        <dbReference type="Pfam" id="PF16313"/>
    </source>
</evidence>
<gene>
    <name evidence="2" type="ORF">SAMN02745724_03681</name>
</gene>
<dbReference type="EMBL" id="FOLO01000036">
    <property type="protein sequence ID" value="SFD15162.1"/>
    <property type="molecule type" value="Genomic_DNA"/>
</dbReference>